<name>A0A0F9BA94_9ZZZZ</name>
<dbReference type="AlphaFoldDB" id="A0A0F9BA94"/>
<dbReference type="Pfam" id="PF04748">
    <property type="entry name" value="Polysacc_deac_2"/>
    <property type="match status" value="1"/>
</dbReference>
<proteinExistence type="predicted"/>
<reference evidence="2" key="1">
    <citation type="journal article" date="2015" name="Nature">
        <title>Complex archaea that bridge the gap between prokaryotes and eukaryotes.</title>
        <authorList>
            <person name="Spang A."/>
            <person name="Saw J.H."/>
            <person name="Jorgensen S.L."/>
            <person name="Zaremba-Niedzwiedzka K."/>
            <person name="Martijn J."/>
            <person name="Lind A.E."/>
            <person name="van Eijk R."/>
            <person name="Schleper C."/>
            <person name="Guy L."/>
            <person name="Ettema T.J."/>
        </authorList>
    </citation>
    <scope>NUCLEOTIDE SEQUENCE</scope>
</reference>
<dbReference type="Gene3D" id="3.20.20.370">
    <property type="entry name" value="Glycoside hydrolase/deacetylase"/>
    <property type="match status" value="1"/>
</dbReference>
<dbReference type="EMBL" id="LAZR01038811">
    <property type="protein sequence ID" value="KKL18585.1"/>
    <property type="molecule type" value="Genomic_DNA"/>
</dbReference>
<dbReference type="InterPro" id="IPR006837">
    <property type="entry name" value="Divergent_DAC"/>
</dbReference>
<evidence type="ECO:0008006" key="3">
    <source>
        <dbReference type="Google" id="ProtNLM"/>
    </source>
</evidence>
<dbReference type="SUPFAM" id="SSF88713">
    <property type="entry name" value="Glycoside hydrolase/deacetylase"/>
    <property type="match status" value="1"/>
</dbReference>
<feature type="region of interest" description="Disordered" evidence="1">
    <location>
        <begin position="44"/>
        <end position="123"/>
    </location>
</feature>
<organism evidence="2">
    <name type="scientific">marine sediment metagenome</name>
    <dbReference type="NCBI Taxonomy" id="412755"/>
    <lineage>
        <taxon>unclassified sequences</taxon>
        <taxon>metagenomes</taxon>
        <taxon>ecological metagenomes</taxon>
    </lineage>
</organism>
<gene>
    <name evidence="2" type="ORF">LCGC14_2474040</name>
</gene>
<feature type="compositionally biased region" description="Basic and acidic residues" evidence="1">
    <location>
        <begin position="62"/>
        <end position="72"/>
    </location>
</feature>
<comment type="caution">
    <text evidence="2">The sequence shown here is derived from an EMBL/GenBank/DDBJ whole genome shotgun (WGS) entry which is preliminary data.</text>
</comment>
<accession>A0A0F9BA94</accession>
<evidence type="ECO:0000313" key="2">
    <source>
        <dbReference type="EMBL" id="KKL18585.1"/>
    </source>
</evidence>
<dbReference type="GO" id="GO:0005975">
    <property type="term" value="P:carbohydrate metabolic process"/>
    <property type="evidence" value="ECO:0007669"/>
    <property type="project" value="InterPro"/>
</dbReference>
<evidence type="ECO:0000256" key="1">
    <source>
        <dbReference type="SAM" id="MobiDB-lite"/>
    </source>
</evidence>
<dbReference type="InterPro" id="IPR011330">
    <property type="entry name" value="Glyco_hydro/deAcase_b/a-brl"/>
</dbReference>
<protein>
    <recommendedName>
        <fullName evidence="3">Divergent polysaccharide deacetylase family protein</fullName>
    </recommendedName>
</protein>
<sequence length="340" mass="34375">MNELVARAAPALPIALEIADAVPAEATIAPEAADGPTGVMAAAAPTALSATGSDAPQPLRADIGDGDRRPEATETAPGLSGPDSPDAVQLALVAQPPAPASEGRAEPGRTRPQAAPSGRASAARVVTDRLPRIGDTAPAASPEAPASVPDLPQDALSRNAVAFDAPAGKPLMSIVLLDEGGPLIDLPLPVTMAIDSGTPDAAARATAYRLAGHEVVLIPDLPTGATATDTEVALQASLGMVPQAVAIMDAPGRSFQDNRSATSQILARLGETGHGLITFPRGLNAAQQAARRADVASTLVFREISATECPSRASSPIPYIWAMLSTSVSPPLSSGFFDRG</sequence>